<dbReference type="InterPro" id="IPR025110">
    <property type="entry name" value="AMP-bd_C"/>
</dbReference>
<dbReference type="RefSeq" id="WP_340526155.1">
    <property type="nucleotide sequence ID" value="NZ_FMSH01000248.1"/>
</dbReference>
<name>A0A1K0JN73_CUPNE</name>
<comment type="subcellular location">
    <subcellularLocation>
        <location evidence="1">Membrane</location>
        <topology evidence="1">Peripheral membrane protein</topology>
    </subcellularLocation>
</comment>
<dbReference type="InterPro" id="IPR042099">
    <property type="entry name" value="ANL_N_sf"/>
</dbReference>
<dbReference type="CDD" id="cd05936">
    <property type="entry name" value="FC-FACS_FadD_like"/>
    <property type="match status" value="1"/>
</dbReference>
<evidence type="ECO:0000256" key="5">
    <source>
        <dbReference type="ARBA" id="ARBA00026121"/>
    </source>
</evidence>
<dbReference type="InterPro" id="IPR050237">
    <property type="entry name" value="ATP-dep_AMP-bd_enzyme"/>
</dbReference>
<dbReference type="InterPro" id="IPR000873">
    <property type="entry name" value="AMP-dep_synth/lig_dom"/>
</dbReference>
<dbReference type="PANTHER" id="PTHR43767:SF8">
    <property type="entry name" value="LONG-CHAIN-FATTY-ACID--COA LIGASE"/>
    <property type="match status" value="1"/>
</dbReference>
<dbReference type="InterPro" id="IPR045851">
    <property type="entry name" value="AMP-bd_C_sf"/>
</dbReference>
<keyword evidence="3 10" id="KW-0436">Ligase</keyword>
<sequence length="550" mass="58642">MTTDLDDRPWYRNYPSYVPRTISPAAPRDLLTLLSATFKNHGDRPAASCQGDTLSFAELDRMSMACAAWLQGAGLCQGDRVALMLPNSLPYLIGMVGALRAGLVVVAINPLYTPREVEHQLRDSGAVCLVIWGSLVAGLQDVLSRTAVRLVIPTVLCGIVASVAAAAPRGSASQSTFAGALREGLALRHAPVSVAPASMAFLQYTGGTTGVAKGAILTHGSVCASLAQLRAWMDPILEGSDVSLVTPLPLYHVYPMAMALLCMACGVENRLVPNPRDMDAMMAELSARPFEVLIGVNTLFNAMVAHPGLPRIDFSRTRLVTGAGASVQDAVAKRWAAAGAPRITEGYGLTETSPSATFNPPGRNGSIGMPVPSTDVLVADDDGNPVPSGMPGELLIKGPQLFAGYWGREEETRKAFNADGWFRTGDIVTMDEHGAMTIVDRKKDMILVSGFNVYPNEIEAVVAQMEEILECACVGVPDERSGEAPHLFIVARDPQHPPDTLRTAIQAHCRSNLAAYKVPRHITFLTALPKSAVGKVLRRELSLPGTTRTA</sequence>
<dbReference type="EC" id="6.2.1.3" evidence="5"/>
<evidence type="ECO:0000256" key="7">
    <source>
        <dbReference type="ARBA" id="ARBA00042773"/>
    </source>
</evidence>
<feature type="domain" description="AMP-binding enzyme C-terminal" evidence="9">
    <location>
        <begin position="457"/>
        <end position="535"/>
    </location>
</feature>
<gene>
    <name evidence="10" type="primary">fadD</name>
    <name evidence="10" type="ORF">CNECB9_3210013</name>
</gene>
<evidence type="ECO:0000256" key="3">
    <source>
        <dbReference type="ARBA" id="ARBA00022598"/>
    </source>
</evidence>
<protein>
    <recommendedName>
        <fullName evidence="6">Long-chain-fatty-acid--CoA ligase</fullName>
        <ecNumber evidence="5">6.2.1.3</ecNumber>
    </recommendedName>
    <alternativeName>
        <fullName evidence="7">Long-chain acyl-CoA synthetase</fullName>
    </alternativeName>
</protein>
<dbReference type="Gene3D" id="3.40.50.12780">
    <property type="entry name" value="N-terminal domain of ligase-like"/>
    <property type="match status" value="1"/>
</dbReference>
<evidence type="ECO:0000256" key="4">
    <source>
        <dbReference type="ARBA" id="ARBA00023136"/>
    </source>
</evidence>
<dbReference type="Pfam" id="PF00501">
    <property type="entry name" value="AMP-binding"/>
    <property type="match status" value="1"/>
</dbReference>
<evidence type="ECO:0000256" key="2">
    <source>
        <dbReference type="ARBA" id="ARBA00005005"/>
    </source>
</evidence>
<dbReference type="GO" id="GO:0004467">
    <property type="term" value="F:long-chain fatty acid-CoA ligase activity"/>
    <property type="evidence" value="ECO:0007669"/>
    <property type="project" value="UniProtKB-EC"/>
</dbReference>
<evidence type="ECO:0000259" key="8">
    <source>
        <dbReference type="Pfam" id="PF00501"/>
    </source>
</evidence>
<accession>A0A1K0JN73</accession>
<dbReference type="Gene3D" id="3.30.300.30">
    <property type="match status" value="1"/>
</dbReference>
<dbReference type="GO" id="GO:0016020">
    <property type="term" value="C:membrane"/>
    <property type="evidence" value="ECO:0007669"/>
    <property type="project" value="UniProtKB-SubCell"/>
</dbReference>
<dbReference type="PANTHER" id="PTHR43767">
    <property type="entry name" value="LONG-CHAIN-FATTY-ACID--COA LIGASE"/>
    <property type="match status" value="1"/>
</dbReference>
<evidence type="ECO:0000313" key="10">
    <source>
        <dbReference type="EMBL" id="SCU76584.1"/>
    </source>
</evidence>
<dbReference type="InterPro" id="IPR020845">
    <property type="entry name" value="AMP-binding_CS"/>
</dbReference>
<dbReference type="AlphaFoldDB" id="A0A1K0JN73"/>
<evidence type="ECO:0000259" key="9">
    <source>
        <dbReference type="Pfam" id="PF13193"/>
    </source>
</evidence>
<feature type="domain" description="AMP-dependent synthetase/ligase" evidence="8">
    <location>
        <begin position="37"/>
        <end position="406"/>
    </location>
</feature>
<proteinExistence type="predicted"/>
<dbReference type="PROSITE" id="PS00455">
    <property type="entry name" value="AMP_BINDING"/>
    <property type="match status" value="1"/>
</dbReference>
<evidence type="ECO:0000256" key="6">
    <source>
        <dbReference type="ARBA" id="ARBA00039545"/>
    </source>
</evidence>
<evidence type="ECO:0000256" key="1">
    <source>
        <dbReference type="ARBA" id="ARBA00004170"/>
    </source>
</evidence>
<dbReference type="SUPFAM" id="SSF56801">
    <property type="entry name" value="Acetyl-CoA synthetase-like"/>
    <property type="match status" value="1"/>
</dbReference>
<comment type="pathway">
    <text evidence="2">Lipid metabolism; fatty acid beta-oxidation.</text>
</comment>
<dbReference type="Pfam" id="PF13193">
    <property type="entry name" value="AMP-binding_C"/>
    <property type="match status" value="1"/>
</dbReference>
<reference evidence="10" key="1">
    <citation type="submission" date="2016-09" db="EMBL/GenBank/DDBJ databases">
        <authorList>
            <person name="Capua I."/>
            <person name="De Benedictis P."/>
            <person name="Joannis T."/>
            <person name="Lombin L.H."/>
            <person name="Cattoli G."/>
        </authorList>
    </citation>
    <scope>NUCLEOTIDE SEQUENCE</scope>
    <source>
        <strain evidence="10">B9</strain>
    </source>
</reference>
<dbReference type="EMBL" id="FMSH01000248">
    <property type="protein sequence ID" value="SCU76584.1"/>
    <property type="molecule type" value="Genomic_DNA"/>
</dbReference>
<organism evidence="10">
    <name type="scientific">Cupriavidus necator</name>
    <name type="common">Alcaligenes eutrophus</name>
    <name type="synonym">Ralstonia eutropha</name>
    <dbReference type="NCBI Taxonomy" id="106590"/>
    <lineage>
        <taxon>Bacteria</taxon>
        <taxon>Pseudomonadati</taxon>
        <taxon>Pseudomonadota</taxon>
        <taxon>Betaproteobacteria</taxon>
        <taxon>Burkholderiales</taxon>
        <taxon>Burkholderiaceae</taxon>
        <taxon>Cupriavidus</taxon>
    </lineage>
</organism>
<keyword evidence="4" id="KW-0472">Membrane</keyword>